<dbReference type="HOGENOM" id="CLU_461735_0_0_1"/>
<sequence>MNISGLLHFESMDYRGAQTQSAAINQFVASALRVFIEDFYQRVAPSFMLIISCRRPSPMNFYRNIMQLLYESVDTMILQLIHYNHTQPQRIAGPRLHNLLLVDSLQALLDIEIHTYTGRHDGSEYYFIFLQQRDALLPLELQGVFEYCWRHQLLNCNVMTQSSGGDVLMHTYFPYAATHCDTVLGQQINRFMGVAWQQPVYFPAKLHNLHGCPLQVLLRAVSPFLSVSKSEPGLEDRLLQELARRMNFAVQLVENGSWTEPQMLQLLQQRRAHLAIGYIRKRVQHAANLTAVFPHYSSRLIGCLSLNAHNLTSFELLGFPFQTLAWLGVLTSFLGVSCLMLCTRRRVARATMLLAVLAIAWGQPIIASGLRPAQQLVYINWLGFTLLVRAMYSALFYHMLRQQVHQRLPRNLFELMEGGYTAVMNRITAQDVGEVSSLQVLLSNMRAIVLASDVEHDVLEQVESRTTQRRIFGILSRQTLLHAAQRAHKPGAYYMLPQHVLEQQLAIYLQKHSHLVQRLDELIMSIQAVGLINYWAGQLGSERYFRSTFMYRDNRLRQPDLWGIYIIVGVLYALATLVFIWELLSARRRHVQ</sequence>
<feature type="domain" description="Putative ionotropic receptor ligand binding" evidence="9">
    <location>
        <begin position="19"/>
        <end position="208"/>
    </location>
</feature>
<proteinExistence type="predicted"/>
<dbReference type="KEGG" id="dvi:6633568"/>
<dbReference type="InterPro" id="IPR056198">
    <property type="entry name" value="LBD_receptor"/>
</dbReference>
<evidence type="ECO:0000256" key="7">
    <source>
        <dbReference type="ARBA" id="ARBA00023180"/>
    </source>
</evidence>
<evidence type="ECO:0000256" key="5">
    <source>
        <dbReference type="ARBA" id="ARBA00023136"/>
    </source>
</evidence>
<comment type="subcellular location">
    <subcellularLocation>
        <location evidence="1">Cell membrane</location>
        <topology evidence="1">Multi-pass membrane protein</topology>
    </subcellularLocation>
</comment>
<dbReference type="FunCoup" id="B4M7U2">
    <property type="interactions" value="12"/>
</dbReference>
<evidence type="ECO:0000256" key="1">
    <source>
        <dbReference type="ARBA" id="ARBA00004651"/>
    </source>
</evidence>
<keyword evidence="3 8" id="KW-0812">Transmembrane</keyword>
<evidence type="ECO:0000256" key="6">
    <source>
        <dbReference type="ARBA" id="ARBA00023170"/>
    </source>
</evidence>
<organism evidence="10 11">
    <name type="scientific">Drosophila virilis</name>
    <name type="common">Fruit fly</name>
    <dbReference type="NCBI Taxonomy" id="7244"/>
    <lineage>
        <taxon>Eukaryota</taxon>
        <taxon>Metazoa</taxon>
        <taxon>Ecdysozoa</taxon>
        <taxon>Arthropoda</taxon>
        <taxon>Hexapoda</taxon>
        <taxon>Insecta</taxon>
        <taxon>Pterygota</taxon>
        <taxon>Neoptera</taxon>
        <taxon>Endopterygota</taxon>
        <taxon>Diptera</taxon>
        <taxon>Brachycera</taxon>
        <taxon>Muscomorpha</taxon>
        <taxon>Ephydroidea</taxon>
        <taxon>Drosophilidae</taxon>
        <taxon>Drosophila</taxon>
    </lineage>
</organism>
<keyword evidence="11" id="KW-1185">Reference proteome</keyword>
<keyword evidence="7" id="KW-0325">Glycoprotein</keyword>
<name>B4M7U2_DROVI</name>
<keyword evidence="5 8" id="KW-0472">Membrane</keyword>
<dbReference type="GO" id="GO:0005886">
    <property type="term" value="C:plasma membrane"/>
    <property type="evidence" value="ECO:0007669"/>
    <property type="project" value="UniProtKB-SubCell"/>
</dbReference>
<dbReference type="PANTHER" id="PTHR42643:SF30">
    <property type="entry name" value="IONOTROPIC RECEPTOR 40A-RELATED"/>
    <property type="match status" value="1"/>
</dbReference>
<dbReference type="InParanoid" id="B4M7U2"/>
<protein>
    <recommendedName>
        <fullName evidence="9">Putative ionotropic receptor ligand binding domain-containing protein</fullName>
    </recommendedName>
</protein>
<reference evidence="10 11" key="1">
    <citation type="journal article" date="2007" name="Nature">
        <title>Evolution of genes and genomes on the Drosophila phylogeny.</title>
        <authorList>
            <consortium name="Drosophila 12 Genomes Consortium"/>
            <person name="Clark A.G."/>
            <person name="Eisen M.B."/>
            <person name="Smith D.R."/>
            <person name="Bergman C.M."/>
            <person name="Oliver B."/>
            <person name="Markow T.A."/>
            <person name="Kaufman T.C."/>
            <person name="Kellis M."/>
            <person name="Gelbart W."/>
            <person name="Iyer V.N."/>
            <person name="Pollard D.A."/>
            <person name="Sackton T.B."/>
            <person name="Larracuente A.M."/>
            <person name="Singh N.D."/>
            <person name="Abad J.P."/>
            <person name="Abt D.N."/>
            <person name="Adryan B."/>
            <person name="Aguade M."/>
            <person name="Akashi H."/>
            <person name="Anderson W.W."/>
            <person name="Aquadro C.F."/>
            <person name="Ardell D.H."/>
            <person name="Arguello R."/>
            <person name="Artieri C.G."/>
            <person name="Barbash D.A."/>
            <person name="Barker D."/>
            <person name="Barsanti P."/>
            <person name="Batterham P."/>
            <person name="Batzoglou S."/>
            <person name="Begun D."/>
            <person name="Bhutkar A."/>
            <person name="Blanco E."/>
            <person name="Bosak S.A."/>
            <person name="Bradley R.K."/>
            <person name="Brand A.D."/>
            <person name="Brent M.R."/>
            <person name="Brooks A.N."/>
            <person name="Brown R.H."/>
            <person name="Butlin R.K."/>
            <person name="Caggese C."/>
            <person name="Calvi B.R."/>
            <person name="Bernardo de Carvalho A."/>
            <person name="Caspi A."/>
            <person name="Castrezana S."/>
            <person name="Celniker S.E."/>
            <person name="Chang J.L."/>
            <person name="Chapple C."/>
            <person name="Chatterji S."/>
            <person name="Chinwalla A."/>
            <person name="Civetta A."/>
            <person name="Clifton S.W."/>
            <person name="Comeron J.M."/>
            <person name="Costello J.C."/>
            <person name="Coyne J.A."/>
            <person name="Daub J."/>
            <person name="David R.G."/>
            <person name="Delcher A.L."/>
            <person name="Delehaunty K."/>
            <person name="Do C.B."/>
            <person name="Ebling H."/>
            <person name="Edwards K."/>
            <person name="Eickbush T."/>
            <person name="Evans J.D."/>
            <person name="Filipski A."/>
            <person name="Findeiss S."/>
            <person name="Freyhult E."/>
            <person name="Fulton L."/>
            <person name="Fulton R."/>
            <person name="Garcia A.C."/>
            <person name="Gardiner A."/>
            <person name="Garfield D.A."/>
            <person name="Garvin B.E."/>
            <person name="Gibson G."/>
            <person name="Gilbert D."/>
            <person name="Gnerre S."/>
            <person name="Godfrey J."/>
            <person name="Good R."/>
            <person name="Gotea V."/>
            <person name="Gravely B."/>
            <person name="Greenberg A.J."/>
            <person name="Griffiths-Jones S."/>
            <person name="Gross S."/>
            <person name="Guigo R."/>
            <person name="Gustafson E.A."/>
            <person name="Haerty W."/>
            <person name="Hahn M.W."/>
            <person name="Halligan D.L."/>
            <person name="Halpern A.L."/>
            <person name="Halter G.M."/>
            <person name="Han M.V."/>
            <person name="Heger A."/>
            <person name="Hillier L."/>
            <person name="Hinrichs A.S."/>
            <person name="Holmes I."/>
            <person name="Hoskins R.A."/>
            <person name="Hubisz M.J."/>
            <person name="Hultmark D."/>
            <person name="Huntley M.A."/>
            <person name="Jaffe D.B."/>
            <person name="Jagadeeshan S."/>
            <person name="Jeck W.R."/>
            <person name="Johnson J."/>
            <person name="Jones C.D."/>
            <person name="Jordan W.C."/>
            <person name="Karpen G.H."/>
            <person name="Kataoka E."/>
            <person name="Keightley P.D."/>
            <person name="Kheradpour P."/>
            <person name="Kirkness E.F."/>
            <person name="Koerich L.B."/>
            <person name="Kristiansen K."/>
            <person name="Kudrna D."/>
            <person name="Kulathinal R.J."/>
            <person name="Kumar S."/>
            <person name="Kwok R."/>
            <person name="Lander E."/>
            <person name="Langley C.H."/>
            <person name="Lapoint R."/>
            <person name="Lazzaro B.P."/>
            <person name="Lee S.J."/>
            <person name="Levesque L."/>
            <person name="Li R."/>
            <person name="Lin C.F."/>
            <person name="Lin M.F."/>
            <person name="Lindblad-Toh K."/>
            <person name="Llopart A."/>
            <person name="Long M."/>
            <person name="Low L."/>
            <person name="Lozovsky E."/>
            <person name="Lu J."/>
            <person name="Luo M."/>
            <person name="Machado C.A."/>
            <person name="Makalowski W."/>
            <person name="Marzo M."/>
            <person name="Matsuda M."/>
            <person name="Matzkin L."/>
            <person name="McAllister B."/>
            <person name="McBride C.S."/>
            <person name="McKernan B."/>
            <person name="McKernan K."/>
            <person name="Mendez-Lago M."/>
            <person name="Minx P."/>
            <person name="Mollenhauer M.U."/>
            <person name="Montooth K."/>
            <person name="Mount S.M."/>
            <person name="Mu X."/>
            <person name="Myers E."/>
            <person name="Negre B."/>
            <person name="Newfeld S."/>
            <person name="Nielsen R."/>
            <person name="Noor M.A."/>
            <person name="O'Grady P."/>
            <person name="Pachter L."/>
            <person name="Papaceit M."/>
            <person name="Parisi M.J."/>
            <person name="Parisi M."/>
            <person name="Parts L."/>
            <person name="Pedersen J.S."/>
            <person name="Pesole G."/>
            <person name="Phillippy A.M."/>
            <person name="Ponting C.P."/>
            <person name="Pop M."/>
            <person name="Porcelli D."/>
            <person name="Powell J.R."/>
            <person name="Prohaska S."/>
            <person name="Pruitt K."/>
            <person name="Puig M."/>
            <person name="Quesneville H."/>
            <person name="Ram K.R."/>
            <person name="Rand D."/>
            <person name="Rasmussen M.D."/>
            <person name="Reed L.K."/>
            <person name="Reenan R."/>
            <person name="Reily A."/>
            <person name="Remington K.A."/>
            <person name="Rieger T.T."/>
            <person name="Ritchie M.G."/>
            <person name="Robin C."/>
            <person name="Rogers Y.H."/>
            <person name="Rohde C."/>
            <person name="Rozas J."/>
            <person name="Rubenfield M.J."/>
            <person name="Ruiz A."/>
            <person name="Russo S."/>
            <person name="Salzberg S.L."/>
            <person name="Sanchez-Gracia A."/>
            <person name="Saranga D.J."/>
            <person name="Sato H."/>
            <person name="Schaeffer S.W."/>
            <person name="Schatz M.C."/>
            <person name="Schlenke T."/>
            <person name="Schwartz R."/>
            <person name="Segarra C."/>
            <person name="Singh R.S."/>
            <person name="Sirot L."/>
            <person name="Sirota M."/>
            <person name="Sisneros N.B."/>
            <person name="Smith C.D."/>
            <person name="Smith T.F."/>
            <person name="Spieth J."/>
            <person name="Stage D.E."/>
            <person name="Stark A."/>
            <person name="Stephan W."/>
            <person name="Strausberg R.L."/>
            <person name="Strempel S."/>
            <person name="Sturgill D."/>
            <person name="Sutton G."/>
            <person name="Sutton G.G."/>
            <person name="Tao W."/>
            <person name="Teichmann S."/>
            <person name="Tobari Y.N."/>
            <person name="Tomimura Y."/>
            <person name="Tsolas J.M."/>
            <person name="Valente V.L."/>
            <person name="Venter E."/>
            <person name="Venter J.C."/>
            <person name="Vicario S."/>
            <person name="Vieira F.G."/>
            <person name="Vilella A.J."/>
            <person name="Villasante A."/>
            <person name="Walenz B."/>
            <person name="Wang J."/>
            <person name="Wasserman M."/>
            <person name="Watts T."/>
            <person name="Wilson D."/>
            <person name="Wilson R.K."/>
            <person name="Wing R.A."/>
            <person name="Wolfner M.F."/>
            <person name="Wong A."/>
            <person name="Wong G.K."/>
            <person name="Wu C.I."/>
            <person name="Wu G."/>
            <person name="Yamamoto D."/>
            <person name="Yang H.P."/>
            <person name="Yang S.P."/>
            <person name="Yorke J.A."/>
            <person name="Yoshida K."/>
            <person name="Zdobnov E."/>
            <person name="Zhang P."/>
            <person name="Zhang Y."/>
            <person name="Zimin A.V."/>
            <person name="Baldwin J."/>
            <person name="Abdouelleil A."/>
            <person name="Abdulkadir J."/>
            <person name="Abebe A."/>
            <person name="Abera B."/>
            <person name="Abreu J."/>
            <person name="Acer S.C."/>
            <person name="Aftuck L."/>
            <person name="Alexander A."/>
            <person name="An P."/>
            <person name="Anderson E."/>
            <person name="Anderson S."/>
            <person name="Arachi H."/>
            <person name="Azer M."/>
            <person name="Bachantsang P."/>
            <person name="Barry A."/>
            <person name="Bayul T."/>
            <person name="Berlin A."/>
            <person name="Bessette D."/>
            <person name="Bloom T."/>
            <person name="Blye J."/>
            <person name="Boguslavskiy L."/>
            <person name="Bonnet C."/>
            <person name="Boukhgalter B."/>
            <person name="Bourzgui I."/>
            <person name="Brown A."/>
            <person name="Cahill P."/>
            <person name="Channer S."/>
            <person name="Cheshatsang Y."/>
            <person name="Chuda L."/>
            <person name="Citroen M."/>
            <person name="Collymore A."/>
            <person name="Cooke P."/>
            <person name="Costello M."/>
            <person name="D'Aco K."/>
            <person name="Daza R."/>
            <person name="De Haan G."/>
            <person name="DeGray S."/>
            <person name="DeMaso C."/>
            <person name="Dhargay N."/>
            <person name="Dooley K."/>
            <person name="Dooley E."/>
            <person name="Doricent M."/>
            <person name="Dorje P."/>
            <person name="Dorjee K."/>
            <person name="Dupes A."/>
            <person name="Elong R."/>
            <person name="Falk J."/>
            <person name="Farina A."/>
            <person name="Faro S."/>
            <person name="Ferguson D."/>
            <person name="Fisher S."/>
            <person name="Foley C.D."/>
            <person name="Franke A."/>
            <person name="Friedrich D."/>
            <person name="Gadbois L."/>
            <person name="Gearin G."/>
            <person name="Gearin C.R."/>
            <person name="Giannoukos G."/>
            <person name="Goode T."/>
            <person name="Graham J."/>
            <person name="Grandbois E."/>
            <person name="Grewal S."/>
            <person name="Gyaltsen K."/>
            <person name="Hafez N."/>
            <person name="Hagos B."/>
            <person name="Hall J."/>
            <person name="Henson C."/>
            <person name="Hollinger A."/>
            <person name="Honan T."/>
            <person name="Huard M.D."/>
            <person name="Hughes L."/>
            <person name="Hurhula B."/>
            <person name="Husby M.E."/>
            <person name="Kamat A."/>
            <person name="Kanga B."/>
            <person name="Kashin S."/>
            <person name="Khazanovich D."/>
            <person name="Kisner P."/>
            <person name="Lance K."/>
            <person name="Lara M."/>
            <person name="Lee W."/>
            <person name="Lennon N."/>
            <person name="Letendre F."/>
            <person name="LeVine R."/>
            <person name="Lipovsky A."/>
            <person name="Liu X."/>
            <person name="Liu J."/>
            <person name="Liu S."/>
            <person name="Lokyitsang T."/>
            <person name="Lokyitsang Y."/>
            <person name="Lubonja R."/>
            <person name="Lui A."/>
            <person name="MacDonald P."/>
            <person name="Magnisalis V."/>
            <person name="Maru K."/>
            <person name="Matthews C."/>
            <person name="McCusker W."/>
            <person name="McDonough S."/>
            <person name="Mehta T."/>
            <person name="Meldrim J."/>
            <person name="Meneus L."/>
            <person name="Mihai O."/>
            <person name="Mihalev A."/>
            <person name="Mihova T."/>
            <person name="Mittelman R."/>
            <person name="Mlenga V."/>
            <person name="Montmayeur A."/>
            <person name="Mulrain L."/>
            <person name="Navidi A."/>
            <person name="Naylor J."/>
            <person name="Negash T."/>
            <person name="Nguyen T."/>
            <person name="Nguyen N."/>
            <person name="Nicol R."/>
            <person name="Norbu C."/>
            <person name="Norbu N."/>
            <person name="Novod N."/>
            <person name="O'Neill B."/>
            <person name="Osman S."/>
            <person name="Markiewicz E."/>
            <person name="Oyono O.L."/>
            <person name="Patti C."/>
            <person name="Phunkhang P."/>
            <person name="Pierre F."/>
            <person name="Priest M."/>
            <person name="Raghuraman S."/>
            <person name="Rege F."/>
            <person name="Reyes R."/>
            <person name="Rise C."/>
            <person name="Rogov P."/>
            <person name="Ross K."/>
            <person name="Ryan E."/>
            <person name="Settipalli S."/>
            <person name="Shea T."/>
            <person name="Sherpa N."/>
            <person name="Shi L."/>
            <person name="Shih D."/>
            <person name="Sparrow T."/>
            <person name="Spaulding J."/>
            <person name="Stalker J."/>
            <person name="Stange-Thomann N."/>
            <person name="Stavropoulos S."/>
            <person name="Stone C."/>
            <person name="Strader C."/>
            <person name="Tesfaye S."/>
            <person name="Thomson T."/>
            <person name="Thoulutsang Y."/>
            <person name="Thoulutsang D."/>
            <person name="Topham K."/>
            <person name="Topping I."/>
            <person name="Tsamla T."/>
            <person name="Vassiliev H."/>
            <person name="Vo A."/>
            <person name="Wangchuk T."/>
            <person name="Wangdi T."/>
            <person name="Weiand M."/>
            <person name="Wilkinson J."/>
            <person name="Wilson A."/>
            <person name="Yadav S."/>
            <person name="Young G."/>
            <person name="Yu Q."/>
            <person name="Zembek L."/>
            <person name="Zhong D."/>
            <person name="Zimmer A."/>
            <person name="Zwirko Z."/>
            <person name="Jaffe D.B."/>
            <person name="Alvarez P."/>
            <person name="Brockman W."/>
            <person name="Butler J."/>
            <person name="Chin C."/>
            <person name="Gnerre S."/>
            <person name="Grabherr M."/>
            <person name="Kleber M."/>
            <person name="Mauceli E."/>
            <person name="MacCallum I."/>
        </authorList>
    </citation>
    <scope>NUCLEOTIDE SEQUENCE [LARGE SCALE GENOMIC DNA]</scope>
    <source>
        <strain evidence="11">Tucson 15010-1051.87</strain>
    </source>
</reference>
<feature type="transmembrane region" description="Helical" evidence="8">
    <location>
        <begin position="324"/>
        <end position="343"/>
    </location>
</feature>
<evidence type="ECO:0000256" key="3">
    <source>
        <dbReference type="ARBA" id="ARBA00022692"/>
    </source>
</evidence>
<keyword evidence="4 8" id="KW-1133">Transmembrane helix</keyword>
<accession>B4M7U2</accession>
<dbReference type="OrthoDB" id="8050636at2759"/>
<dbReference type="PANTHER" id="PTHR42643">
    <property type="entry name" value="IONOTROPIC RECEPTOR 20A-RELATED"/>
    <property type="match status" value="1"/>
</dbReference>
<evidence type="ECO:0000313" key="10">
    <source>
        <dbReference type="EMBL" id="EDW62859.2"/>
    </source>
</evidence>
<evidence type="ECO:0000313" key="11">
    <source>
        <dbReference type="Proteomes" id="UP000008792"/>
    </source>
</evidence>
<dbReference type="EMBL" id="CH940653">
    <property type="protein sequence ID" value="EDW62859.2"/>
    <property type="molecule type" value="Genomic_DNA"/>
</dbReference>
<dbReference type="Pfam" id="PF24061">
    <property type="entry name" value="LBD_receptor"/>
    <property type="match status" value="1"/>
</dbReference>
<dbReference type="eggNOG" id="KOG1052">
    <property type="taxonomic scope" value="Eukaryota"/>
</dbReference>
<feature type="transmembrane region" description="Helical" evidence="8">
    <location>
        <begin position="561"/>
        <end position="584"/>
    </location>
</feature>
<keyword evidence="2" id="KW-1003">Cell membrane</keyword>
<evidence type="ECO:0000259" key="9">
    <source>
        <dbReference type="Pfam" id="PF24061"/>
    </source>
</evidence>
<keyword evidence="6" id="KW-0675">Receptor</keyword>
<evidence type="ECO:0000256" key="8">
    <source>
        <dbReference type="SAM" id="Phobius"/>
    </source>
</evidence>
<feature type="transmembrane region" description="Helical" evidence="8">
    <location>
        <begin position="376"/>
        <end position="400"/>
    </location>
</feature>
<evidence type="ECO:0000256" key="4">
    <source>
        <dbReference type="ARBA" id="ARBA00022989"/>
    </source>
</evidence>
<feature type="transmembrane region" description="Helical" evidence="8">
    <location>
        <begin position="350"/>
        <end position="370"/>
    </location>
</feature>
<evidence type="ECO:0000256" key="2">
    <source>
        <dbReference type="ARBA" id="ARBA00022475"/>
    </source>
</evidence>
<gene>
    <name evidence="10" type="primary">Dvir\GJ17050</name>
    <name evidence="10" type="ORF">Dvir_GJ17050</name>
</gene>
<dbReference type="AlphaFoldDB" id="B4M7U2"/>
<dbReference type="SUPFAM" id="SSF53850">
    <property type="entry name" value="Periplasmic binding protein-like II"/>
    <property type="match status" value="1"/>
</dbReference>
<dbReference type="InterPro" id="IPR052192">
    <property type="entry name" value="Insect_Ionotropic_Sensory_Rcpt"/>
</dbReference>
<dbReference type="Proteomes" id="UP000008792">
    <property type="component" value="Unassembled WGS sequence"/>
</dbReference>